<sequence>MDTTTSPTPETRLDPRFSSPGAAPRDWQEALGIILDAGVSWLSTVRADGRPHVTPLIAVWHDAALHFCTGTEEQKRRNLDHEPRCVLTTGCNRFDEGLDVVVEGTAERVVDDVVLHVLADAWVAQHGEHWRFAVRDGSFWNDVGGEAHVFRVRPTTAFGFGKGEPFSMTRWRFDA</sequence>
<dbReference type="EMBL" id="CP045851">
    <property type="protein sequence ID" value="QGG96414.1"/>
    <property type="molecule type" value="Genomic_DNA"/>
</dbReference>
<evidence type="ECO:0000313" key="5">
    <source>
        <dbReference type="Proteomes" id="UP000334019"/>
    </source>
</evidence>
<dbReference type="GO" id="GO:0005829">
    <property type="term" value="C:cytosol"/>
    <property type="evidence" value="ECO:0007669"/>
    <property type="project" value="TreeGrafter"/>
</dbReference>
<dbReference type="Gene3D" id="2.30.110.10">
    <property type="entry name" value="Electron Transport, Fmn-binding Protein, Chain A"/>
    <property type="match status" value="1"/>
</dbReference>
<dbReference type="GO" id="GO:0070967">
    <property type="term" value="F:coenzyme F420 binding"/>
    <property type="evidence" value="ECO:0007669"/>
    <property type="project" value="TreeGrafter"/>
</dbReference>
<accession>A0A5Q2RLQ5</accession>
<evidence type="ECO:0000259" key="3">
    <source>
        <dbReference type="Pfam" id="PF01243"/>
    </source>
</evidence>
<organism evidence="4 5">
    <name type="scientific">Actinomarinicola tropica</name>
    <dbReference type="NCBI Taxonomy" id="2789776"/>
    <lineage>
        <taxon>Bacteria</taxon>
        <taxon>Bacillati</taxon>
        <taxon>Actinomycetota</taxon>
        <taxon>Acidimicrobiia</taxon>
        <taxon>Acidimicrobiales</taxon>
        <taxon>Iamiaceae</taxon>
        <taxon>Actinomarinicola</taxon>
    </lineage>
</organism>
<dbReference type="KEGG" id="atq:GH723_15625"/>
<gene>
    <name evidence="4" type="ORF">GH723_15625</name>
</gene>
<dbReference type="SUPFAM" id="SSF50475">
    <property type="entry name" value="FMN-binding split barrel"/>
    <property type="match status" value="1"/>
</dbReference>
<evidence type="ECO:0000256" key="2">
    <source>
        <dbReference type="SAM" id="MobiDB-lite"/>
    </source>
</evidence>
<dbReference type="InterPro" id="IPR012349">
    <property type="entry name" value="Split_barrel_FMN-bd"/>
</dbReference>
<reference evidence="4 5" key="1">
    <citation type="submission" date="2019-11" db="EMBL/GenBank/DDBJ databases">
        <authorList>
            <person name="He Y."/>
        </authorList>
    </citation>
    <scope>NUCLEOTIDE SEQUENCE [LARGE SCALE GENOMIC DNA]</scope>
    <source>
        <strain evidence="4 5">SCSIO 58843</strain>
    </source>
</reference>
<dbReference type="RefSeq" id="WP_153760518.1">
    <property type="nucleotide sequence ID" value="NZ_CP045851.1"/>
</dbReference>
<dbReference type="PANTHER" id="PTHR35176:SF4">
    <property type="entry name" value="PYRIDOXAMINE 5'-PHOSPHATE OXIDASE-RELATED FMN-BINDING"/>
    <property type="match status" value="1"/>
</dbReference>
<keyword evidence="1" id="KW-0560">Oxidoreductase</keyword>
<evidence type="ECO:0000313" key="4">
    <source>
        <dbReference type="EMBL" id="QGG96414.1"/>
    </source>
</evidence>
<dbReference type="PANTHER" id="PTHR35176">
    <property type="entry name" value="HEME OXYGENASE HI_0854-RELATED"/>
    <property type="match status" value="1"/>
</dbReference>
<evidence type="ECO:0000256" key="1">
    <source>
        <dbReference type="ARBA" id="ARBA00023002"/>
    </source>
</evidence>
<protein>
    <submittedName>
        <fullName evidence="4">Pyridoxamine 5'-phosphate oxidase family protein</fullName>
    </submittedName>
</protein>
<name>A0A5Q2RLQ5_9ACTN</name>
<dbReference type="InterPro" id="IPR052019">
    <property type="entry name" value="F420H2_bilvrd_red/Heme_oxyg"/>
</dbReference>
<dbReference type="GO" id="GO:0016627">
    <property type="term" value="F:oxidoreductase activity, acting on the CH-CH group of donors"/>
    <property type="evidence" value="ECO:0007669"/>
    <property type="project" value="TreeGrafter"/>
</dbReference>
<dbReference type="Pfam" id="PF01243">
    <property type="entry name" value="PNPOx_N"/>
    <property type="match status" value="1"/>
</dbReference>
<feature type="domain" description="Pyridoxamine 5'-phosphate oxidase N-terminal" evidence="3">
    <location>
        <begin position="30"/>
        <end position="139"/>
    </location>
</feature>
<dbReference type="AlphaFoldDB" id="A0A5Q2RLQ5"/>
<dbReference type="InterPro" id="IPR011576">
    <property type="entry name" value="Pyridox_Oxase_N"/>
</dbReference>
<keyword evidence="5" id="KW-1185">Reference proteome</keyword>
<proteinExistence type="predicted"/>
<feature type="region of interest" description="Disordered" evidence="2">
    <location>
        <begin position="1"/>
        <end position="23"/>
    </location>
</feature>
<dbReference type="Proteomes" id="UP000334019">
    <property type="component" value="Chromosome"/>
</dbReference>